<accession>A0A3M8DBS8</accession>
<dbReference type="InterPro" id="IPR029062">
    <property type="entry name" value="Class_I_gatase-like"/>
</dbReference>
<organism evidence="3 4">
    <name type="scientific">Brevibacillus panacihumi</name>
    <dbReference type="NCBI Taxonomy" id="497735"/>
    <lineage>
        <taxon>Bacteria</taxon>
        <taxon>Bacillati</taxon>
        <taxon>Bacillota</taxon>
        <taxon>Bacilli</taxon>
        <taxon>Bacillales</taxon>
        <taxon>Paenibacillaceae</taxon>
        <taxon>Brevibacillus</taxon>
    </lineage>
</organism>
<evidence type="ECO:0000313" key="4">
    <source>
        <dbReference type="Proteomes" id="UP000281915"/>
    </source>
</evidence>
<dbReference type="InterPro" id="IPR052158">
    <property type="entry name" value="INH-QAR"/>
</dbReference>
<evidence type="ECO:0000259" key="2">
    <source>
        <dbReference type="Pfam" id="PF01965"/>
    </source>
</evidence>
<gene>
    <name evidence="3" type="ORF">EDM58_03310</name>
</gene>
<dbReference type="SUPFAM" id="SSF52317">
    <property type="entry name" value="Class I glutamine amidotransferase-like"/>
    <property type="match status" value="2"/>
</dbReference>
<proteinExistence type="predicted"/>
<dbReference type="PANTHER" id="PTHR43130">
    <property type="entry name" value="ARAC-FAMILY TRANSCRIPTIONAL REGULATOR"/>
    <property type="match status" value="1"/>
</dbReference>
<keyword evidence="1" id="KW-1133">Transmembrane helix</keyword>
<evidence type="ECO:0000313" key="3">
    <source>
        <dbReference type="EMBL" id="RNB85570.1"/>
    </source>
</evidence>
<dbReference type="RefSeq" id="WP_122912077.1">
    <property type="nucleotide sequence ID" value="NZ_RHHT01000003.1"/>
</dbReference>
<dbReference type="InterPro" id="IPR002818">
    <property type="entry name" value="DJ-1/PfpI"/>
</dbReference>
<protein>
    <submittedName>
        <fullName evidence="3">DJ-1/PfpI family protein</fullName>
    </submittedName>
</protein>
<name>A0A3M8DBS8_9BACL</name>
<evidence type="ECO:0000256" key="1">
    <source>
        <dbReference type="SAM" id="Phobius"/>
    </source>
</evidence>
<dbReference type="AlphaFoldDB" id="A0A3M8DBS8"/>
<reference evidence="3 4" key="1">
    <citation type="submission" date="2018-10" db="EMBL/GenBank/DDBJ databases">
        <title>Phylogenomics of Brevibacillus.</title>
        <authorList>
            <person name="Dunlap C."/>
        </authorList>
    </citation>
    <scope>NUCLEOTIDE SEQUENCE [LARGE SCALE GENOMIC DNA]</scope>
    <source>
        <strain evidence="3 4">JCM 15085</strain>
    </source>
</reference>
<keyword evidence="1" id="KW-0812">Transmembrane</keyword>
<feature type="transmembrane region" description="Helical" evidence="1">
    <location>
        <begin position="421"/>
        <end position="439"/>
    </location>
</feature>
<dbReference type="PANTHER" id="PTHR43130:SF3">
    <property type="entry name" value="HTH-TYPE TRANSCRIPTIONAL REGULATOR RV1931C"/>
    <property type="match status" value="1"/>
</dbReference>
<comment type="caution">
    <text evidence="3">The sequence shown here is derived from an EMBL/GenBank/DDBJ whole genome shotgun (WGS) entry which is preliminary data.</text>
</comment>
<dbReference type="Gene3D" id="3.40.50.880">
    <property type="match status" value="2"/>
</dbReference>
<dbReference type="EMBL" id="RHHT01000003">
    <property type="protein sequence ID" value="RNB85570.1"/>
    <property type="molecule type" value="Genomic_DNA"/>
</dbReference>
<feature type="domain" description="DJ-1/PfpI" evidence="2">
    <location>
        <begin position="61"/>
        <end position="224"/>
    </location>
</feature>
<dbReference type="Proteomes" id="UP000281915">
    <property type="component" value="Unassembled WGS sequence"/>
</dbReference>
<sequence length="470" mass="52960">MKMLFLRLATYVLILAVFVGGVGLLGYNRSFKDFYGALRQEPIPSLQGVRQPEYDPNKPTVAVLLGNETTEGSDFMIPYELFSRTGAFNVFAVASDNQVKSLTGGLDLVPHYSFTELDQLLGKSPDIITIPFMVTNDDEKFAPIRKWIQQHSQTTFVSICGGSGNLAAAGLLKGKSAATHWQNLVVFPKQFPETNWLDDQRYYHDGNVISSAGVSSGIDAVLYVISQKVGEPVAEKIAKEMKYPSYQFVKNPKVDPFYMDFRFSTYLLNNAFQWNKKKVGVLLYNGVEEMALASVFDIYADTGTTRVLSMSGSEQPIVTKHGLNLISRHLIANAPQLDKLMIPGKDANSLAAEEIRQWNDTRSNTNPQLVHSDSPDRFLFEVQLEDLAKQEDLLTAKHALKRLEFRSDDIQLEGRPFPLETYGNLLLTAFLALFIAFCIDRRFIIKKPFFQMNTLHRYCMGCTILRRKTT</sequence>
<keyword evidence="1" id="KW-0472">Membrane</keyword>
<dbReference type="Pfam" id="PF01965">
    <property type="entry name" value="DJ-1_PfpI"/>
    <property type="match status" value="1"/>
</dbReference>